<name>A0A8H3J8T5_9LECA</name>
<gene>
    <name evidence="1" type="ORF">ALECFALPRED_010214</name>
</gene>
<reference evidence="1" key="1">
    <citation type="submission" date="2021-03" db="EMBL/GenBank/DDBJ databases">
        <authorList>
            <person name="Tagirdzhanova G."/>
        </authorList>
    </citation>
    <scope>NUCLEOTIDE SEQUENCE</scope>
</reference>
<dbReference type="Proteomes" id="UP000664203">
    <property type="component" value="Unassembled WGS sequence"/>
</dbReference>
<dbReference type="EMBL" id="CAJPDR010000834">
    <property type="protein sequence ID" value="CAF9942907.1"/>
    <property type="molecule type" value="Genomic_DNA"/>
</dbReference>
<evidence type="ECO:0000313" key="1">
    <source>
        <dbReference type="EMBL" id="CAF9942907.1"/>
    </source>
</evidence>
<accession>A0A8H3J8T5</accession>
<organism evidence="1 2">
    <name type="scientific">Alectoria fallacina</name>
    <dbReference type="NCBI Taxonomy" id="1903189"/>
    <lineage>
        <taxon>Eukaryota</taxon>
        <taxon>Fungi</taxon>
        <taxon>Dikarya</taxon>
        <taxon>Ascomycota</taxon>
        <taxon>Pezizomycotina</taxon>
        <taxon>Lecanoromycetes</taxon>
        <taxon>OSLEUM clade</taxon>
        <taxon>Lecanoromycetidae</taxon>
        <taxon>Lecanorales</taxon>
        <taxon>Lecanorineae</taxon>
        <taxon>Parmeliaceae</taxon>
        <taxon>Alectoria</taxon>
    </lineage>
</organism>
<keyword evidence="2" id="KW-1185">Reference proteome</keyword>
<sequence>MAFPFQTHFPAQLNPALKASIDALIPTEASHGAAVDACVELATLCDHAVARDYSHPGIEKFLQMTKAQPPLPHAEGFDAAMVKLDALSLKNDWTVQEWKEWKEEVDPVIVKMKVCVEKLQEIFDDEDVKDFLAVERGVRDRETAVEDEKRDIQGDPG</sequence>
<evidence type="ECO:0000313" key="2">
    <source>
        <dbReference type="Proteomes" id="UP000664203"/>
    </source>
</evidence>
<proteinExistence type="predicted"/>
<dbReference type="AlphaFoldDB" id="A0A8H3J8T5"/>
<comment type="caution">
    <text evidence="1">The sequence shown here is derived from an EMBL/GenBank/DDBJ whole genome shotgun (WGS) entry which is preliminary data.</text>
</comment>
<protein>
    <submittedName>
        <fullName evidence="1">Uncharacterized protein</fullName>
    </submittedName>
</protein>
<dbReference type="OrthoDB" id="10295098at2759"/>